<dbReference type="Pfam" id="PF00501">
    <property type="entry name" value="AMP-binding"/>
    <property type="match status" value="1"/>
</dbReference>
<comment type="caution">
    <text evidence="2">The sequence shown here is derived from an EMBL/GenBank/DDBJ whole genome shotgun (WGS) entry which is preliminary data.</text>
</comment>
<proteinExistence type="predicted"/>
<gene>
    <name evidence="2" type="ORF">FC695_28350</name>
</gene>
<protein>
    <submittedName>
        <fullName evidence="2">Peptide synthetase</fullName>
    </submittedName>
</protein>
<dbReference type="SUPFAM" id="SSF56801">
    <property type="entry name" value="Acetyl-CoA synthetase-like"/>
    <property type="match status" value="1"/>
</dbReference>
<dbReference type="GO" id="GO:0005829">
    <property type="term" value="C:cytosol"/>
    <property type="evidence" value="ECO:0007669"/>
    <property type="project" value="TreeGrafter"/>
</dbReference>
<dbReference type="InterPro" id="IPR000873">
    <property type="entry name" value="AMP-dep_synth/lig_dom"/>
</dbReference>
<dbReference type="PANTHER" id="PTHR45527">
    <property type="entry name" value="NONRIBOSOMAL PEPTIDE SYNTHETASE"/>
    <property type="match status" value="1"/>
</dbReference>
<accession>A0A9X9F3K4</accession>
<dbReference type="PANTHER" id="PTHR45527:SF14">
    <property type="entry name" value="PLIPASTATIN SYNTHASE SUBUNIT B"/>
    <property type="match status" value="1"/>
</dbReference>
<dbReference type="GO" id="GO:0044550">
    <property type="term" value="P:secondary metabolite biosynthetic process"/>
    <property type="evidence" value="ECO:0007669"/>
    <property type="project" value="TreeGrafter"/>
</dbReference>
<dbReference type="AlphaFoldDB" id="A0A9X9F3K4"/>
<organism evidence="2 3">
    <name type="scientific">Bacillus cereus</name>
    <dbReference type="NCBI Taxonomy" id="1396"/>
    <lineage>
        <taxon>Bacteria</taxon>
        <taxon>Bacillati</taxon>
        <taxon>Bacillota</taxon>
        <taxon>Bacilli</taxon>
        <taxon>Bacillales</taxon>
        <taxon>Bacillaceae</taxon>
        <taxon>Bacillus</taxon>
        <taxon>Bacillus cereus group</taxon>
    </lineage>
</organism>
<evidence type="ECO:0000313" key="3">
    <source>
        <dbReference type="Proteomes" id="UP000308444"/>
    </source>
</evidence>
<evidence type="ECO:0000259" key="1">
    <source>
        <dbReference type="Pfam" id="PF00501"/>
    </source>
</evidence>
<name>A0A9X9F3K4_BACCE</name>
<dbReference type="GO" id="GO:0043041">
    <property type="term" value="P:amino acid activation for nonribosomal peptide biosynthetic process"/>
    <property type="evidence" value="ECO:0007669"/>
    <property type="project" value="TreeGrafter"/>
</dbReference>
<feature type="non-terminal residue" evidence="2">
    <location>
        <position position="76"/>
    </location>
</feature>
<dbReference type="Gene3D" id="3.40.50.980">
    <property type="match status" value="1"/>
</dbReference>
<dbReference type="GO" id="GO:0031177">
    <property type="term" value="F:phosphopantetheine binding"/>
    <property type="evidence" value="ECO:0007669"/>
    <property type="project" value="TreeGrafter"/>
</dbReference>
<dbReference type="Proteomes" id="UP000308444">
    <property type="component" value="Unassembled WGS sequence"/>
</dbReference>
<sequence length="76" mass="8375">MVERSIEMVVGIFGILKAGGAYLPLSPNHPSSRLQFIIEDSGAKLILTQKQILHRFQDSLKADMLALDSISYEGKS</sequence>
<feature type="domain" description="AMP-dependent synthetase/ligase" evidence="1">
    <location>
        <begin position="1"/>
        <end position="61"/>
    </location>
</feature>
<reference evidence="2 3" key="1">
    <citation type="journal article" date="2019" name="Environ. Microbiol.">
        <title>An active ?-lactamase is a part of an orchestrated cell wall stress resistance network of Bacillus subtilis and related rhizosphere species.</title>
        <authorList>
            <person name="Bucher T."/>
            <person name="Keren-Paz A."/>
            <person name="Hausser J."/>
            <person name="Olender T."/>
            <person name="Cytryn E."/>
            <person name="Kolodkin-Gal I."/>
        </authorList>
    </citation>
    <scope>NUCLEOTIDE SEQUENCE [LARGE SCALE GENOMIC DNA]</scope>
    <source>
        <strain evidence="2 3">I32</strain>
    </source>
</reference>
<evidence type="ECO:0000313" key="2">
    <source>
        <dbReference type="EMBL" id="TKI94638.1"/>
    </source>
</evidence>
<dbReference type="EMBL" id="SZOH01002489">
    <property type="protein sequence ID" value="TKI94638.1"/>
    <property type="molecule type" value="Genomic_DNA"/>
</dbReference>